<proteinExistence type="predicted"/>
<organism evidence="1">
    <name type="scientific">Klosneuvirus KNV1</name>
    <dbReference type="NCBI Taxonomy" id="1977640"/>
    <lineage>
        <taxon>Viruses</taxon>
        <taxon>Varidnaviria</taxon>
        <taxon>Bamfordvirae</taxon>
        <taxon>Nucleocytoviricota</taxon>
        <taxon>Megaviricetes</taxon>
        <taxon>Imitervirales</taxon>
        <taxon>Mimiviridae</taxon>
        <taxon>Klosneuvirinae</taxon>
        <taxon>Klosneuvirus</taxon>
    </lineage>
</organism>
<protein>
    <submittedName>
        <fullName evidence="1">Uncharacterized protein</fullName>
    </submittedName>
</protein>
<accession>A0A1V0SI34</accession>
<evidence type="ECO:0000313" key="1">
    <source>
        <dbReference type="EMBL" id="ARF11377.1"/>
    </source>
</evidence>
<sequence>MSSFKEMIFEDLGEIEYYFMSYDSNGMKFITTDSAVYIQWNHSHDRQYAIQSVNSWKEENKLYLLTRPRK</sequence>
<gene>
    <name evidence="1" type="ORF">Klosneuvirus_1_234</name>
</gene>
<reference evidence="1" key="1">
    <citation type="journal article" date="2017" name="Science">
        <title>Giant viruses with an expanded complement of translation system components.</title>
        <authorList>
            <person name="Schulz F."/>
            <person name="Yutin N."/>
            <person name="Ivanova N.N."/>
            <person name="Ortega D.R."/>
            <person name="Lee T.K."/>
            <person name="Vierheilig J."/>
            <person name="Daims H."/>
            <person name="Horn M."/>
            <person name="Wagner M."/>
            <person name="Jensen G.J."/>
            <person name="Kyrpides N.C."/>
            <person name="Koonin E.V."/>
            <person name="Woyke T."/>
        </authorList>
    </citation>
    <scope>NUCLEOTIDE SEQUENCE</scope>
    <source>
        <strain evidence="1">KNV1</strain>
    </source>
</reference>
<dbReference type="EMBL" id="KY684108">
    <property type="protein sequence ID" value="ARF11377.1"/>
    <property type="molecule type" value="Genomic_DNA"/>
</dbReference>
<name>A0A1V0SI34_9VIRU</name>